<dbReference type="GeneID" id="98161190"/>
<sequence>MTTTLTPLSSGTGDPVLATVGARESALAHRRVITLLLDVYLDSIHPKFPLFCERELWVGWRDGSFPQDASDFMSLMCLCALSAQHVGDGALFNEKVDAPARTNLREAYIAEATRLVPIDFDKSDLNLVRSYTFLALLGAQTGNNAMLHKYLGLCHGISAHFSLQDESRWPATLSPCEVEVRRRLWWSIYRLEVHTACVLGNIVRTSETQCAVGYPAGAHHPAFIPGRNGQFEDWFDGWNMTTDLYRVLEHAVSDLRAKHSPAHSILGRMGGSDPTALMTRLSEIQERLLPQFVTPASRSEDSGRNRCGFQAPSIICTIHLARLLSCMSSNGHPLLACQVATDLITSIMAIPLEYIRAAGSPLIQQLAGVGHILVGIAKKHQLPQEHYAQVKQVIHSITSLLDPLATPNTIASSTRDRLVNLVSELEDVYAPTTANAEVNTVDEGQIMHCLQDVEEPTLGQAAFPNELLTDFTWLYPAYP</sequence>
<dbReference type="Pfam" id="PF04082">
    <property type="entry name" value="Fungal_trans"/>
    <property type="match status" value="1"/>
</dbReference>
<protein>
    <recommendedName>
        <fullName evidence="2">Xylanolytic transcriptional activator regulatory domain-containing protein</fullName>
    </recommendedName>
</protein>
<organism evidence="3 4">
    <name type="scientific">Aspergillus pseudodeflectus</name>
    <dbReference type="NCBI Taxonomy" id="176178"/>
    <lineage>
        <taxon>Eukaryota</taxon>
        <taxon>Fungi</taxon>
        <taxon>Dikarya</taxon>
        <taxon>Ascomycota</taxon>
        <taxon>Pezizomycotina</taxon>
        <taxon>Eurotiomycetes</taxon>
        <taxon>Eurotiomycetidae</taxon>
        <taxon>Eurotiales</taxon>
        <taxon>Aspergillaceae</taxon>
        <taxon>Aspergillus</taxon>
        <taxon>Aspergillus subgen. Nidulantes</taxon>
    </lineage>
</organism>
<reference evidence="3 4" key="1">
    <citation type="submission" date="2024-07" db="EMBL/GenBank/DDBJ databases">
        <title>Section-level genome sequencing and comparative genomics of Aspergillus sections Usti and Cavernicolus.</title>
        <authorList>
            <consortium name="Lawrence Berkeley National Laboratory"/>
            <person name="Nybo J.L."/>
            <person name="Vesth T.C."/>
            <person name="Theobald S."/>
            <person name="Frisvad J.C."/>
            <person name="Larsen T.O."/>
            <person name="Kjaerboelling I."/>
            <person name="Rothschild-Mancinelli K."/>
            <person name="Lyhne E.K."/>
            <person name="Kogle M.E."/>
            <person name="Barry K."/>
            <person name="Clum A."/>
            <person name="Na H."/>
            <person name="Ledsgaard L."/>
            <person name="Lin J."/>
            <person name="Lipzen A."/>
            <person name="Kuo A."/>
            <person name="Riley R."/>
            <person name="Mondo S."/>
            <person name="LaButti K."/>
            <person name="Haridas S."/>
            <person name="Pangalinan J."/>
            <person name="Salamov A.A."/>
            <person name="Simmons B.A."/>
            <person name="Magnuson J.K."/>
            <person name="Chen J."/>
            <person name="Drula E."/>
            <person name="Henrissat B."/>
            <person name="Wiebenga A."/>
            <person name="Lubbers R.J."/>
            <person name="Gomes A.C."/>
            <person name="Macurrencykelacurrency M.R."/>
            <person name="Stajich J."/>
            <person name="Grigoriev I.V."/>
            <person name="Mortensen U.H."/>
            <person name="De vries R.P."/>
            <person name="Baker S.E."/>
            <person name="Andersen M.R."/>
        </authorList>
    </citation>
    <scope>NUCLEOTIDE SEQUENCE [LARGE SCALE GENOMIC DNA]</scope>
    <source>
        <strain evidence="3 4">CBS 756.74</strain>
    </source>
</reference>
<evidence type="ECO:0000256" key="1">
    <source>
        <dbReference type="ARBA" id="ARBA00023242"/>
    </source>
</evidence>
<comment type="caution">
    <text evidence="3">The sequence shown here is derived from an EMBL/GenBank/DDBJ whole genome shotgun (WGS) entry which is preliminary data.</text>
</comment>
<dbReference type="RefSeq" id="XP_070897698.1">
    <property type="nucleotide sequence ID" value="XM_071046026.1"/>
</dbReference>
<dbReference type="Proteomes" id="UP001610444">
    <property type="component" value="Unassembled WGS sequence"/>
</dbReference>
<dbReference type="CDD" id="cd12148">
    <property type="entry name" value="fungal_TF_MHR"/>
    <property type="match status" value="1"/>
</dbReference>
<accession>A0ABR4K4X5</accession>
<proteinExistence type="predicted"/>
<dbReference type="InterPro" id="IPR007219">
    <property type="entry name" value="XnlR_reg_dom"/>
</dbReference>
<evidence type="ECO:0000313" key="4">
    <source>
        <dbReference type="Proteomes" id="UP001610444"/>
    </source>
</evidence>
<feature type="domain" description="Xylanolytic transcriptional activator regulatory" evidence="2">
    <location>
        <begin position="37"/>
        <end position="211"/>
    </location>
</feature>
<name>A0ABR4K4X5_9EURO</name>
<keyword evidence="4" id="KW-1185">Reference proteome</keyword>
<dbReference type="PANTHER" id="PTHR46910:SF18">
    <property type="entry name" value="ZN(II)2CYS6 TRANSCRIPTION FACTOR (EUROFUNG)"/>
    <property type="match status" value="1"/>
</dbReference>
<gene>
    <name evidence="3" type="ORF">BJX68DRAFT_268242</name>
</gene>
<dbReference type="EMBL" id="JBFXLR010000029">
    <property type="protein sequence ID" value="KAL2847375.1"/>
    <property type="molecule type" value="Genomic_DNA"/>
</dbReference>
<evidence type="ECO:0000313" key="3">
    <source>
        <dbReference type="EMBL" id="KAL2847375.1"/>
    </source>
</evidence>
<dbReference type="InterPro" id="IPR050987">
    <property type="entry name" value="AtrR-like"/>
</dbReference>
<dbReference type="PANTHER" id="PTHR46910">
    <property type="entry name" value="TRANSCRIPTION FACTOR PDR1"/>
    <property type="match status" value="1"/>
</dbReference>
<keyword evidence="1" id="KW-0539">Nucleus</keyword>
<evidence type="ECO:0000259" key="2">
    <source>
        <dbReference type="Pfam" id="PF04082"/>
    </source>
</evidence>